<dbReference type="Pfam" id="PF13961">
    <property type="entry name" value="DUF4219"/>
    <property type="match status" value="1"/>
</dbReference>
<evidence type="ECO:0000256" key="2">
    <source>
        <dbReference type="SAM" id="Phobius"/>
    </source>
</evidence>
<evidence type="ECO:0000259" key="3">
    <source>
        <dbReference type="Pfam" id="PF13961"/>
    </source>
</evidence>
<feature type="repeat" description="ANK" evidence="1">
    <location>
        <begin position="263"/>
        <end position="286"/>
    </location>
</feature>
<evidence type="ECO:0008006" key="7">
    <source>
        <dbReference type="Google" id="ProtNLM"/>
    </source>
</evidence>
<dbReference type="Pfam" id="PF12796">
    <property type="entry name" value="Ank_2"/>
    <property type="match status" value="1"/>
</dbReference>
<feature type="transmembrane region" description="Helical" evidence="2">
    <location>
        <begin position="670"/>
        <end position="690"/>
    </location>
</feature>
<evidence type="ECO:0000313" key="5">
    <source>
        <dbReference type="EMBL" id="WKA01358.1"/>
    </source>
</evidence>
<proteinExistence type="predicted"/>
<reference evidence="5 6" key="1">
    <citation type="journal article" date="2023" name="Hortic Res">
        <title>The complete reference genome for grapevine (Vitis vinifera L.) genetics and breeding.</title>
        <authorList>
            <person name="Shi X."/>
            <person name="Cao S."/>
            <person name="Wang X."/>
            <person name="Huang S."/>
            <person name="Wang Y."/>
            <person name="Liu Z."/>
            <person name="Liu W."/>
            <person name="Leng X."/>
            <person name="Peng Y."/>
            <person name="Wang N."/>
            <person name="Wang Y."/>
            <person name="Ma Z."/>
            <person name="Xu X."/>
            <person name="Zhang F."/>
            <person name="Xue H."/>
            <person name="Zhong H."/>
            <person name="Wang Y."/>
            <person name="Zhang K."/>
            <person name="Velt A."/>
            <person name="Avia K."/>
            <person name="Holtgrawe D."/>
            <person name="Grimplet J."/>
            <person name="Matus J.T."/>
            <person name="Ware D."/>
            <person name="Wu X."/>
            <person name="Wang H."/>
            <person name="Liu C."/>
            <person name="Fang Y."/>
            <person name="Rustenholz C."/>
            <person name="Cheng Z."/>
            <person name="Xiao H."/>
            <person name="Zhou Y."/>
        </authorList>
    </citation>
    <scope>NUCLEOTIDE SEQUENCE [LARGE SCALE GENOMIC DNA]</scope>
    <source>
        <strain evidence="6">cv. Pinot noir / PN40024</strain>
        <tissue evidence="5">Leaf</tissue>
    </source>
</reference>
<keyword evidence="2" id="KW-0472">Membrane</keyword>
<evidence type="ECO:0000259" key="4">
    <source>
        <dbReference type="Pfam" id="PF13962"/>
    </source>
</evidence>
<dbReference type="InterPro" id="IPR002110">
    <property type="entry name" value="Ankyrin_rpt"/>
</dbReference>
<feature type="transmembrane region" description="Helical" evidence="2">
    <location>
        <begin position="790"/>
        <end position="814"/>
    </location>
</feature>
<dbReference type="PANTHER" id="PTHR24177:SF329">
    <property type="entry name" value="ANKYRIN REPEAT PROTEIN"/>
    <property type="match status" value="1"/>
</dbReference>
<protein>
    <recommendedName>
        <fullName evidence="7">PGG domain-containing protein</fullName>
    </recommendedName>
</protein>
<keyword evidence="2" id="KW-1133">Transmembrane helix</keyword>
<organism evidence="5 6">
    <name type="scientific">Vitis vinifera</name>
    <name type="common">Grape</name>
    <dbReference type="NCBI Taxonomy" id="29760"/>
    <lineage>
        <taxon>Eukaryota</taxon>
        <taxon>Viridiplantae</taxon>
        <taxon>Streptophyta</taxon>
        <taxon>Embryophyta</taxon>
        <taxon>Tracheophyta</taxon>
        <taxon>Spermatophyta</taxon>
        <taxon>Magnoliopsida</taxon>
        <taxon>eudicotyledons</taxon>
        <taxon>Gunneridae</taxon>
        <taxon>Pentapetalae</taxon>
        <taxon>rosids</taxon>
        <taxon>Vitales</taxon>
        <taxon>Vitaceae</taxon>
        <taxon>Viteae</taxon>
        <taxon>Vitis</taxon>
    </lineage>
</organism>
<evidence type="ECO:0000313" key="6">
    <source>
        <dbReference type="Proteomes" id="UP001227230"/>
    </source>
</evidence>
<accession>A0ABY9D1F6</accession>
<name>A0ABY9D1F6_VITVI</name>
<sequence>MQASMEDGGFAPNMMAGEGLPNMVGNVFPPITPTLLPRDALPNITPTLLPSDGFPPITPTLLPLLPSDGFPPITPTLLPSDVLPNLTPALLPRDVLPTISPVVVPTTIVREVLTEGNYAYWRTCIRRYLKGQGLWDVCKKSCFIPHKAQDPERYSVWKRKNDMALHAIQISCSREMLSQIRDETRASEAWDFLKRIANPTLDLDREIIGFEELSPDASAPAGTAHIFSQYAGLIKALDGGNWNAIEDSLRSNPDLVRAKITPTGLTPLHIAALAGHVRVVEKLVDKLKPEDLGQKEDLLGYTPLALAASDGITEIAQCMLTKNRTLAGISDGDEMLPVVIACNRGKKEMTRFLYSHTPQEKLAPGQGKNGASLLSNCIASQILDVALDILKKHPRLAISLDMERIIPIFVLGQMPSLFKSGSQLWFWQRWIYSCIPVKVDHASDQIQVNVADDTQHSRDVKNNTAKVLRHLYGPVSYLLQLLGIKNIYAKKLRHAQATELLQCICNEIQKVNVEGTLGLRLHHTVIQAVKQGNVDFATEMIKYTPQLVQKTDINDRNIFFIAILNRQEKIFSLLHGLNNVKKMKMTSNVDRFGNNMLHLAAMLAPANQLDGISGAALQMQRELQWFKEVESIVPPICKDLVNADGKRPSELFTEQHANLVKEGEKWMKDIAASSSFVAALIVTIMFAAAFTIPGGNDDTGAPIFLGNDLFMVFIISDSISLFSATTSVLMFLGILTSQYAENKFLTRLPTKLIIGLSTLFFSIATMMIAFCAALAILLKGRSTKVVIIPIILLACVPVTLFVLLQFPLLVEIFISTYGPGIFNRKIERWY</sequence>
<feature type="domain" description="DUF4219" evidence="3">
    <location>
        <begin position="113"/>
        <end position="139"/>
    </location>
</feature>
<dbReference type="Pfam" id="PF13962">
    <property type="entry name" value="PGG"/>
    <property type="match status" value="1"/>
</dbReference>
<feature type="transmembrane region" description="Helical" evidence="2">
    <location>
        <begin position="710"/>
        <end position="732"/>
    </location>
</feature>
<dbReference type="SMART" id="SM00248">
    <property type="entry name" value="ANK"/>
    <property type="match status" value="4"/>
</dbReference>
<dbReference type="Gene3D" id="1.25.40.20">
    <property type="entry name" value="Ankyrin repeat-containing domain"/>
    <property type="match status" value="2"/>
</dbReference>
<dbReference type="EMBL" id="CP126660">
    <property type="protein sequence ID" value="WKA01358.1"/>
    <property type="molecule type" value="Genomic_DNA"/>
</dbReference>
<dbReference type="PANTHER" id="PTHR24177">
    <property type="entry name" value="CASKIN"/>
    <property type="match status" value="1"/>
</dbReference>
<dbReference type="PROSITE" id="PS50297">
    <property type="entry name" value="ANK_REP_REGION"/>
    <property type="match status" value="1"/>
</dbReference>
<dbReference type="Proteomes" id="UP001227230">
    <property type="component" value="Chromosome 13"/>
</dbReference>
<dbReference type="InterPro" id="IPR036770">
    <property type="entry name" value="Ankyrin_rpt-contain_sf"/>
</dbReference>
<keyword evidence="1" id="KW-0040">ANK repeat</keyword>
<keyword evidence="6" id="KW-1185">Reference proteome</keyword>
<feature type="domain" description="PGG" evidence="4">
    <location>
        <begin position="664"/>
        <end position="775"/>
    </location>
</feature>
<dbReference type="InterPro" id="IPR025314">
    <property type="entry name" value="DUF4219"/>
</dbReference>
<dbReference type="InterPro" id="IPR026961">
    <property type="entry name" value="PGG_dom"/>
</dbReference>
<dbReference type="SUPFAM" id="SSF48403">
    <property type="entry name" value="Ankyrin repeat"/>
    <property type="match status" value="1"/>
</dbReference>
<gene>
    <name evidence="5" type="ORF">VitviT2T_019641</name>
</gene>
<dbReference type="PROSITE" id="PS50088">
    <property type="entry name" value="ANK_REPEAT"/>
    <property type="match status" value="1"/>
</dbReference>
<keyword evidence="2" id="KW-0812">Transmembrane</keyword>
<evidence type="ECO:0000256" key="1">
    <source>
        <dbReference type="PROSITE-ProRule" id="PRU00023"/>
    </source>
</evidence>
<feature type="transmembrane region" description="Helical" evidence="2">
    <location>
        <begin position="752"/>
        <end position="778"/>
    </location>
</feature>